<organism evidence="6 7">
    <name type="scientific">Cereibacter azotoformans</name>
    <dbReference type="NCBI Taxonomy" id="43057"/>
    <lineage>
        <taxon>Bacteria</taxon>
        <taxon>Pseudomonadati</taxon>
        <taxon>Pseudomonadota</taxon>
        <taxon>Alphaproteobacteria</taxon>
        <taxon>Rhodobacterales</taxon>
        <taxon>Paracoccaceae</taxon>
        <taxon>Cereibacter</taxon>
    </lineage>
</organism>
<dbReference type="Gene3D" id="3.40.50.300">
    <property type="entry name" value="P-loop containing nucleotide triphosphate hydrolases"/>
    <property type="match status" value="1"/>
</dbReference>
<dbReference type="EMBL" id="QAOT01000002">
    <property type="protein sequence ID" value="PTR20246.1"/>
    <property type="molecule type" value="Genomic_DNA"/>
</dbReference>
<dbReference type="PANTHER" id="PTHR42781:SF4">
    <property type="entry name" value="SPERMIDINE_PUTRESCINE IMPORT ATP-BINDING PROTEIN POTA"/>
    <property type="match status" value="1"/>
</dbReference>
<dbReference type="PROSITE" id="PS00211">
    <property type="entry name" value="ABC_TRANSPORTER_1"/>
    <property type="match status" value="1"/>
</dbReference>
<evidence type="ECO:0000256" key="1">
    <source>
        <dbReference type="ARBA" id="ARBA00022448"/>
    </source>
</evidence>
<proteinExistence type="predicted"/>
<dbReference type="Proteomes" id="UP000244060">
    <property type="component" value="Unassembled WGS sequence"/>
</dbReference>
<gene>
    <name evidence="6" type="ORF">C8J28_1027</name>
</gene>
<evidence type="ECO:0000256" key="3">
    <source>
        <dbReference type="ARBA" id="ARBA00022840"/>
    </source>
</evidence>
<dbReference type="SMART" id="SM00382">
    <property type="entry name" value="AAA"/>
    <property type="match status" value="1"/>
</dbReference>
<evidence type="ECO:0000259" key="5">
    <source>
        <dbReference type="PROSITE" id="PS50893"/>
    </source>
</evidence>
<keyword evidence="2" id="KW-0547">Nucleotide-binding</keyword>
<dbReference type="OrthoDB" id="9802264at2"/>
<keyword evidence="1" id="KW-0813">Transport</keyword>
<comment type="caution">
    <text evidence="6">The sequence shown here is derived from an EMBL/GenBank/DDBJ whole genome shotgun (WGS) entry which is preliminary data.</text>
</comment>
<dbReference type="SUPFAM" id="SSF52540">
    <property type="entry name" value="P-loop containing nucleoside triphosphate hydrolases"/>
    <property type="match status" value="1"/>
</dbReference>
<dbReference type="AlphaFoldDB" id="A0A2T5KCW9"/>
<dbReference type="InterPro" id="IPR050093">
    <property type="entry name" value="ABC_SmlMolc_Importer"/>
</dbReference>
<evidence type="ECO:0000256" key="4">
    <source>
        <dbReference type="SAM" id="MobiDB-lite"/>
    </source>
</evidence>
<reference evidence="6 7" key="1">
    <citation type="submission" date="2018-04" db="EMBL/GenBank/DDBJ databases">
        <title>Genomic Encyclopedia of Type Strains, Phase III (KMG-III): the genomes of soil and plant-associated and newly described type strains.</title>
        <authorList>
            <person name="Whitman W."/>
        </authorList>
    </citation>
    <scope>NUCLEOTIDE SEQUENCE [LARGE SCALE GENOMIC DNA]</scope>
    <source>
        <strain evidence="6 7">KA25</strain>
    </source>
</reference>
<dbReference type="PROSITE" id="PS50893">
    <property type="entry name" value="ABC_TRANSPORTER_2"/>
    <property type="match status" value="1"/>
</dbReference>
<dbReference type="InterPro" id="IPR027417">
    <property type="entry name" value="P-loop_NTPase"/>
</dbReference>
<dbReference type="InterPro" id="IPR003593">
    <property type="entry name" value="AAA+_ATPase"/>
</dbReference>
<dbReference type="GO" id="GO:0016887">
    <property type="term" value="F:ATP hydrolysis activity"/>
    <property type="evidence" value="ECO:0007669"/>
    <property type="project" value="InterPro"/>
</dbReference>
<feature type="domain" description="ABC transporter" evidence="5">
    <location>
        <begin position="1"/>
        <end position="219"/>
    </location>
</feature>
<keyword evidence="3 6" id="KW-0067">ATP-binding</keyword>
<dbReference type="RefSeq" id="WP_108220144.1">
    <property type="nucleotide sequence ID" value="NZ_CP090021.1"/>
</dbReference>
<dbReference type="GO" id="GO:0005524">
    <property type="term" value="F:ATP binding"/>
    <property type="evidence" value="ECO:0007669"/>
    <property type="project" value="UniProtKB-KW"/>
</dbReference>
<name>A0A2T5KCW9_9RHOB</name>
<feature type="region of interest" description="Disordered" evidence="4">
    <location>
        <begin position="200"/>
        <end position="219"/>
    </location>
</feature>
<keyword evidence="7" id="KW-1185">Reference proteome</keyword>
<evidence type="ECO:0000256" key="2">
    <source>
        <dbReference type="ARBA" id="ARBA00022741"/>
    </source>
</evidence>
<dbReference type="PANTHER" id="PTHR42781">
    <property type="entry name" value="SPERMIDINE/PUTRESCINE IMPORT ATP-BINDING PROTEIN POTA"/>
    <property type="match status" value="1"/>
</dbReference>
<evidence type="ECO:0000313" key="7">
    <source>
        <dbReference type="Proteomes" id="UP000244060"/>
    </source>
</evidence>
<sequence>MRGLRLDRLRVMRGGTLLVDLDLDVAPGEVLTIMGPSGSGKSTALAAIMGTLGPGVRQSGRIWLDGRDVTGLPTRERRIGLLFQEDVLFPHLSVAGNLGFGLPAGVRGAERRARIETALEQADLAGFADRDPATLSGGQRARVALLRTLLAEPAALLLDEPFSRLDATLRAQIRTFVLERARQKGLPVILVSHDPEDAAAAGGRVVAPAEGRGSTPEGT</sequence>
<dbReference type="InterPro" id="IPR003439">
    <property type="entry name" value="ABC_transporter-like_ATP-bd"/>
</dbReference>
<evidence type="ECO:0000313" key="6">
    <source>
        <dbReference type="EMBL" id="PTR20246.1"/>
    </source>
</evidence>
<feature type="compositionally biased region" description="Low complexity" evidence="4">
    <location>
        <begin position="200"/>
        <end position="213"/>
    </location>
</feature>
<protein>
    <submittedName>
        <fullName evidence="6">Putative thiamine transport system ATP-binding protein</fullName>
    </submittedName>
</protein>
<dbReference type="InterPro" id="IPR017871">
    <property type="entry name" value="ABC_transporter-like_CS"/>
</dbReference>
<dbReference type="Pfam" id="PF00005">
    <property type="entry name" value="ABC_tran"/>
    <property type="match status" value="1"/>
</dbReference>
<accession>A0A2T5KCW9</accession>